<dbReference type="Pfam" id="PF00370">
    <property type="entry name" value="FGGY_N"/>
    <property type="match status" value="1"/>
</dbReference>
<dbReference type="EMBL" id="JBIYSL010000001">
    <property type="protein sequence ID" value="MFK0521985.1"/>
    <property type="molecule type" value="Genomic_DNA"/>
</dbReference>
<dbReference type="InterPro" id="IPR050406">
    <property type="entry name" value="FGGY_Carb_Kinase"/>
</dbReference>
<reference evidence="7 8" key="1">
    <citation type="submission" date="2024-11" db="EMBL/GenBank/DDBJ databases">
        <title>Identification and Characterization of a Novel Fosfomycin Bacillithiol Transferase FosB8 in Paenibacillus illinoisensis.</title>
        <authorList>
            <person name="Lu W."/>
        </authorList>
    </citation>
    <scope>NUCLEOTIDE SEQUENCE [LARGE SCALE GENOMIC DNA]</scope>
    <source>
        <strain evidence="7 8">WP77</strain>
    </source>
</reference>
<dbReference type="SUPFAM" id="SSF53067">
    <property type="entry name" value="Actin-like ATPase domain"/>
    <property type="match status" value="2"/>
</dbReference>
<name>A0ABW8HQQ2_9BACL</name>
<keyword evidence="8" id="KW-1185">Reference proteome</keyword>
<feature type="domain" description="Carbohydrate kinase FGGY N-terminal" evidence="5">
    <location>
        <begin position="4"/>
        <end position="246"/>
    </location>
</feature>
<accession>A0ABW8HQQ2</accession>
<dbReference type="Gene3D" id="3.30.420.40">
    <property type="match status" value="2"/>
</dbReference>
<evidence type="ECO:0000313" key="8">
    <source>
        <dbReference type="Proteomes" id="UP001618531"/>
    </source>
</evidence>
<dbReference type="PANTHER" id="PTHR43095:SF2">
    <property type="entry name" value="GLUCONOKINASE"/>
    <property type="match status" value="1"/>
</dbReference>
<evidence type="ECO:0000256" key="2">
    <source>
        <dbReference type="ARBA" id="ARBA00022679"/>
    </source>
</evidence>
<evidence type="ECO:0000259" key="6">
    <source>
        <dbReference type="Pfam" id="PF02782"/>
    </source>
</evidence>
<keyword evidence="2 4" id="KW-0808">Transferase</keyword>
<evidence type="ECO:0000259" key="5">
    <source>
        <dbReference type="Pfam" id="PF00370"/>
    </source>
</evidence>
<dbReference type="RefSeq" id="WP_402872785.1">
    <property type="nucleotide sequence ID" value="NZ_JBIYSL010000001.1"/>
</dbReference>
<keyword evidence="3 4" id="KW-0418">Kinase</keyword>
<organism evidence="7 8">
    <name type="scientific">Paenibacillus illinoisensis</name>
    <dbReference type="NCBI Taxonomy" id="59845"/>
    <lineage>
        <taxon>Bacteria</taxon>
        <taxon>Bacillati</taxon>
        <taxon>Bacillota</taxon>
        <taxon>Bacilli</taxon>
        <taxon>Bacillales</taxon>
        <taxon>Paenibacillaceae</taxon>
        <taxon>Paenibacillus</taxon>
    </lineage>
</organism>
<gene>
    <name evidence="7" type="ORF">ACINKY_07195</name>
</gene>
<dbReference type="CDD" id="cd07773">
    <property type="entry name" value="ASKHA_NBD_FGGY_FK"/>
    <property type="match status" value="1"/>
</dbReference>
<evidence type="ECO:0000256" key="3">
    <source>
        <dbReference type="ARBA" id="ARBA00022777"/>
    </source>
</evidence>
<evidence type="ECO:0000256" key="1">
    <source>
        <dbReference type="ARBA" id="ARBA00009156"/>
    </source>
</evidence>
<feature type="domain" description="Carbohydrate kinase FGGY C-terminal" evidence="6">
    <location>
        <begin position="273"/>
        <end position="452"/>
    </location>
</feature>
<dbReference type="InterPro" id="IPR043129">
    <property type="entry name" value="ATPase_NBD"/>
</dbReference>
<dbReference type="InterPro" id="IPR018484">
    <property type="entry name" value="FGGY_N"/>
</dbReference>
<evidence type="ECO:0000256" key="4">
    <source>
        <dbReference type="RuleBase" id="RU003733"/>
    </source>
</evidence>
<dbReference type="Pfam" id="PF02782">
    <property type="entry name" value="FGGY_C"/>
    <property type="match status" value="1"/>
</dbReference>
<dbReference type="InterPro" id="IPR000577">
    <property type="entry name" value="Carb_kinase_FGGY"/>
</dbReference>
<dbReference type="InterPro" id="IPR018483">
    <property type="entry name" value="Carb_kinase_FGGY_CS"/>
</dbReference>
<protein>
    <submittedName>
        <fullName evidence="7">L-fuculokinase</fullName>
    </submittedName>
</protein>
<dbReference type="PANTHER" id="PTHR43095">
    <property type="entry name" value="SUGAR KINASE"/>
    <property type="match status" value="1"/>
</dbReference>
<dbReference type="PROSITE" id="PS00445">
    <property type="entry name" value="FGGY_KINASES_2"/>
    <property type="match status" value="1"/>
</dbReference>
<comment type="caution">
    <text evidence="7">The sequence shown here is derived from an EMBL/GenBank/DDBJ whole genome shotgun (WGS) entry which is preliminary data.</text>
</comment>
<sequence>MDLIGLDIGSTGAKCIITDSDGNVMAQAYEEYSMESPISGYFELNPQIVWKAAQSILHSVIRQCNKRSTHLAGISISSFGEAAVLIDKEGRELGNSLLYIDCRGNEQLKTFIKKIEADEIILKTGLKPHSMYTLSKLMWYREEQPDIYAKIHTFLPFGSYILYKLGASPILDYSLASRTMAFDVRRLQWDEHIIKTAGLNKKIFPEIAALGTVVGQISLEAARTFKLPSNFKLVLGGHDQVCAAIGAGITEEGSAVDGIGTVECITPVFSKETINEQDMASSNLALVPFIKGKYTTYAFNFTGGSLLKWYRDQFGYEEKMEADLTGRSVYDIMSENVSDSPTNILVLPHFAGSGTPYMNPLAVGAVLGIDFNTTKSDLFRALMEGVTYEMRQNIECLEQAGIRIDKLRACGGGAKSDLWLQIKADIMNKTIVALDIDEAGILGTIILCGVALGEFSSYEEATRRLVKVNKTFHPQAKNRKQYDENYAKYKRLYQAVNEVMSNEAMER</sequence>
<dbReference type="InterPro" id="IPR018485">
    <property type="entry name" value="FGGY_C"/>
</dbReference>
<dbReference type="Proteomes" id="UP001618531">
    <property type="component" value="Unassembled WGS sequence"/>
</dbReference>
<dbReference type="PIRSF" id="PIRSF000538">
    <property type="entry name" value="GlpK"/>
    <property type="match status" value="1"/>
</dbReference>
<evidence type="ECO:0000313" key="7">
    <source>
        <dbReference type="EMBL" id="MFK0521985.1"/>
    </source>
</evidence>
<comment type="similarity">
    <text evidence="1 4">Belongs to the FGGY kinase family.</text>
</comment>
<proteinExistence type="inferred from homology"/>